<name>A0A0F9C9X1_9ZZZZ</name>
<evidence type="ECO:0000313" key="1">
    <source>
        <dbReference type="EMBL" id="KKL23127.1"/>
    </source>
</evidence>
<dbReference type="AlphaFoldDB" id="A0A0F9C9X1"/>
<gene>
    <name evidence="1" type="ORF">LCGC14_2428550</name>
</gene>
<dbReference type="EMBL" id="LAZR01037091">
    <property type="protein sequence ID" value="KKL23127.1"/>
    <property type="molecule type" value="Genomic_DNA"/>
</dbReference>
<organism evidence="1">
    <name type="scientific">marine sediment metagenome</name>
    <dbReference type="NCBI Taxonomy" id="412755"/>
    <lineage>
        <taxon>unclassified sequences</taxon>
        <taxon>metagenomes</taxon>
        <taxon>ecological metagenomes</taxon>
    </lineage>
</organism>
<accession>A0A0F9C9X1</accession>
<comment type="caution">
    <text evidence="1">The sequence shown here is derived from an EMBL/GenBank/DDBJ whole genome shotgun (WGS) entry which is preliminary data.</text>
</comment>
<protein>
    <submittedName>
        <fullName evidence="1">Uncharacterized protein</fullName>
    </submittedName>
</protein>
<sequence length="59" mass="6168">MLQNVKTTVKGKKLTIEIDLAKRFGQSKSGKSDIIATAAGNVDIGDGIKLGLNCYVASS</sequence>
<reference evidence="1" key="1">
    <citation type="journal article" date="2015" name="Nature">
        <title>Complex archaea that bridge the gap between prokaryotes and eukaryotes.</title>
        <authorList>
            <person name="Spang A."/>
            <person name="Saw J.H."/>
            <person name="Jorgensen S.L."/>
            <person name="Zaremba-Niedzwiedzka K."/>
            <person name="Martijn J."/>
            <person name="Lind A.E."/>
            <person name="van Eijk R."/>
            <person name="Schleper C."/>
            <person name="Guy L."/>
            <person name="Ettema T.J."/>
        </authorList>
    </citation>
    <scope>NUCLEOTIDE SEQUENCE</scope>
</reference>
<proteinExistence type="predicted"/>